<feature type="signal peptide" evidence="1">
    <location>
        <begin position="1"/>
        <end position="21"/>
    </location>
</feature>
<dbReference type="Proteomes" id="UP000481861">
    <property type="component" value="Unassembled WGS sequence"/>
</dbReference>
<keyword evidence="1" id="KW-0732">Signal</keyword>
<dbReference type="InterPro" id="IPR054293">
    <property type="entry name" value="DUF7029"/>
</dbReference>
<evidence type="ECO:0000313" key="3">
    <source>
        <dbReference type="EMBL" id="KAF2876586.1"/>
    </source>
</evidence>
<proteinExistence type="predicted"/>
<keyword evidence="4" id="KW-1185">Reference proteome</keyword>
<organism evidence="3 4">
    <name type="scientific">Massariosphaeria phaeospora</name>
    <dbReference type="NCBI Taxonomy" id="100035"/>
    <lineage>
        <taxon>Eukaryota</taxon>
        <taxon>Fungi</taxon>
        <taxon>Dikarya</taxon>
        <taxon>Ascomycota</taxon>
        <taxon>Pezizomycotina</taxon>
        <taxon>Dothideomycetes</taxon>
        <taxon>Pleosporomycetidae</taxon>
        <taxon>Pleosporales</taxon>
        <taxon>Pleosporales incertae sedis</taxon>
        <taxon>Massariosphaeria</taxon>
    </lineage>
</organism>
<evidence type="ECO:0000259" key="2">
    <source>
        <dbReference type="Pfam" id="PF22974"/>
    </source>
</evidence>
<dbReference type="Pfam" id="PF22974">
    <property type="entry name" value="DUF7029"/>
    <property type="match status" value="1"/>
</dbReference>
<name>A0A7C8IFN3_9PLEO</name>
<dbReference type="EMBL" id="JAADJZ010000003">
    <property type="protein sequence ID" value="KAF2876586.1"/>
    <property type="molecule type" value="Genomic_DNA"/>
</dbReference>
<gene>
    <name evidence="3" type="ORF">BDV95DRAFT_231205</name>
</gene>
<dbReference type="OrthoDB" id="3945945at2759"/>
<reference evidence="3 4" key="1">
    <citation type="submission" date="2020-01" db="EMBL/GenBank/DDBJ databases">
        <authorList>
            <consortium name="DOE Joint Genome Institute"/>
            <person name="Haridas S."/>
            <person name="Albert R."/>
            <person name="Binder M."/>
            <person name="Bloem J."/>
            <person name="Labutti K."/>
            <person name="Salamov A."/>
            <person name="Andreopoulos B."/>
            <person name="Baker S.E."/>
            <person name="Barry K."/>
            <person name="Bills G."/>
            <person name="Bluhm B.H."/>
            <person name="Cannon C."/>
            <person name="Castanera R."/>
            <person name="Culley D.E."/>
            <person name="Daum C."/>
            <person name="Ezra D."/>
            <person name="Gonzalez J.B."/>
            <person name="Henrissat B."/>
            <person name="Kuo A."/>
            <person name="Liang C."/>
            <person name="Lipzen A."/>
            <person name="Lutzoni F."/>
            <person name="Magnuson J."/>
            <person name="Mondo S."/>
            <person name="Nolan M."/>
            <person name="Ohm R."/>
            <person name="Pangilinan J."/>
            <person name="Park H.-J.H."/>
            <person name="Ramirez L."/>
            <person name="Alfaro M."/>
            <person name="Sun H."/>
            <person name="Tritt A."/>
            <person name="Yoshinaga Y."/>
            <person name="Zwiers L.-H.L."/>
            <person name="Turgeon B.G."/>
            <person name="Goodwin S.B."/>
            <person name="Spatafora J.W."/>
            <person name="Crous P.W."/>
            <person name="Grigoriev I.V."/>
        </authorList>
    </citation>
    <scope>NUCLEOTIDE SEQUENCE [LARGE SCALE GENOMIC DNA]</scope>
    <source>
        <strain evidence="3 4">CBS 611.86</strain>
    </source>
</reference>
<dbReference type="AlphaFoldDB" id="A0A7C8IFN3"/>
<evidence type="ECO:0000256" key="1">
    <source>
        <dbReference type="SAM" id="SignalP"/>
    </source>
</evidence>
<comment type="caution">
    <text evidence="3">The sequence shown here is derived from an EMBL/GenBank/DDBJ whole genome shotgun (WGS) entry which is preliminary data.</text>
</comment>
<sequence>MWFHFQALIAYLLSLLPLAQSRTTGPPPNFDDDPEGPIFAHNEPLFENWDEVDSVVTPLVRIAHHHIGRRENHHEIFWPKDEIVLDYQFRDGKIQSYNYVHQKSIYVNLEQLQTHSLLLDDRQLCVAQSTPNRTTLNLDFRHQDSYMMARQAWRKGLLFVVEDDSCHEEEGVRSVYRADRLFFNDTALSVDIDAADRRFGPYEADTAKRVQVLTGPLRQLKKRDSEQKYYVTPRIKRGIHELVKKRSTDSTNELPGLDIIPTGILPSNIPDFTSAIPGLDPTSLPGVGDIFDTLSTFAEATGWHLNKTMNIRVEKNFDGTDGSEHSRIELTKGFREAVPDVSIPKVTLVDTYAKMDLDITVGMSWNIKNSYEHITTDNVEEGLGGLFHDNLQDLCRDGCS</sequence>
<feature type="domain" description="DUF7029" evidence="2">
    <location>
        <begin position="114"/>
        <end position="195"/>
    </location>
</feature>
<accession>A0A7C8IFN3</accession>
<evidence type="ECO:0000313" key="4">
    <source>
        <dbReference type="Proteomes" id="UP000481861"/>
    </source>
</evidence>
<feature type="chain" id="PRO_5028894739" description="DUF7029 domain-containing protein" evidence="1">
    <location>
        <begin position="22"/>
        <end position="400"/>
    </location>
</feature>
<protein>
    <recommendedName>
        <fullName evidence="2">DUF7029 domain-containing protein</fullName>
    </recommendedName>
</protein>